<evidence type="ECO:0000313" key="2">
    <source>
        <dbReference type="Proteomes" id="UP000077202"/>
    </source>
</evidence>
<dbReference type="AlphaFoldDB" id="A0A176VIS3"/>
<evidence type="ECO:0000313" key="1">
    <source>
        <dbReference type="EMBL" id="OAE20477.1"/>
    </source>
</evidence>
<protein>
    <recommendedName>
        <fullName evidence="3">FBD domain-containing protein</fullName>
    </recommendedName>
</protein>
<organism evidence="1 2">
    <name type="scientific">Marchantia polymorpha subsp. ruderalis</name>
    <dbReference type="NCBI Taxonomy" id="1480154"/>
    <lineage>
        <taxon>Eukaryota</taxon>
        <taxon>Viridiplantae</taxon>
        <taxon>Streptophyta</taxon>
        <taxon>Embryophyta</taxon>
        <taxon>Marchantiophyta</taxon>
        <taxon>Marchantiopsida</taxon>
        <taxon>Marchantiidae</taxon>
        <taxon>Marchantiales</taxon>
        <taxon>Marchantiaceae</taxon>
        <taxon>Marchantia</taxon>
    </lineage>
</organism>
<gene>
    <name evidence="1" type="ORF">AXG93_4698s1270</name>
</gene>
<proteinExistence type="predicted"/>
<name>A0A176VIS3_MARPO</name>
<accession>A0A176VIS3</accession>
<comment type="caution">
    <text evidence="1">The sequence shown here is derived from an EMBL/GenBank/DDBJ whole genome shotgun (WGS) entry which is preliminary data.</text>
</comment>
<dbReference type="Proteomes" id="UP000077202">
    <property type="component" value="Unassembled WGS sequence"/>
</dbReference>
<keyword evidence="2" id="KW-1185">Reference proteome</keyword>
<dbReference type="EMBL" id="LVLJ01003604">
    <property type="protein sequence ID" value="OAE20477.1"/>
    <property type="molecule type" value="Genomic_DNA"/>
</dbReference>
<sequence>MQLLDGELATWEMDFSDEEPELPGEVDAELVTLEMEDLIQRLEGKGEPLTKLPHLIRVCEGFFPDSTSLSTIISWPSQLRHRVLKAIGNCNTLEFLRVGEICGEDILRLTASEWEVVLRGFKSSTVLREISVSHLRWSSDTEVKSFCLQLGGIVTLKSKKTRNLVPIKIVDCVAKENSGLSVT</sequence>
<evidence type="ECO:0008006" key="3">
    <source>
        <dbReference type="Google" id="ProtNLM"/>
    </source>
</evidence>
<reference evidence="1" key="1">
    <citation type="submission" date="2016-03" db="EMBL/GenBank/DDBJ databases">
        <title>Mechanisms controlling the formation of the plant cell surface in tip-growing cells are functionally conserved among land plants.</title>
        <authorList>
            <person name="Honkanen S."/>
            <person name="Jones V.A."/>
            <person name="Morieri G."/>
            <person name="Champion C."/>
            <person name="Hetherington A.J."/>
            <person name="Kelly S."/>
            <person name="Saint-Marcoux D."/>
            <person name="Proust H."/>
            <person name="Prescott H."/>
            <person name="Dolan L."/>
        </authorList>
    </citation>
    <scope>NUCLEOTIDE SEQUENCE [LARGE SCALE GENOMIC DNA]</scope>
    <source>
        <tissue evidence="1">Whole gametophyte</tissue>
    </source>
</reference>